<evidence type="ECO:0000256" key="1">
    <source>
        <dbReference type="ARBA" id="ARBA00005771"/>
    </source>
</evidence>
<dbReference type="SUPFAM" id="SSF52540">
    <property type="entry name" value="P-loop containing nucleoside triphosphate hydrolases"/>
    <property type="match status" value="1"/>
</dbReference>
<evidence type="ECO:0000259" key="3">
    <source>
        <dbReference type="Pfam" id="PF00685"/>
    </source>
</evidence>
<keyword evidence="2" id="KW-0808">Transferase</keyword>
<organism evidence="4 5">
    <name type="scientific">Holothuria leucospilota</name>
    <name type="common">Black long sea cucumber</name>
    <name type="synonym">Mertensiothuria leucospilota</name>
    <dbReference type="NCBI Taxonomy" id="206669"/>
    <lineage>
        <taxon>Eukaryota</taxon>
        <taxon>Metazoa</taxon>
        <taxon>Echinodermata</taxon>
        <taxon>Eleutherozoa</taxon>
        <taxon>Echinozoa</taxon>
        <taxon>Holothuroidea</taxon>
        <taxon>Aspidochirotacea</taxon>
        <taxon>Aspidochirotida</taxon>
        <taxon>Holothuriidae</taxon>
        <taxon>Holothuria</taxon>
    </lineage>
</organism>
<dbReference type="Proteomes" id="UP001152320">
    <property type="component" value="Chromosome 19"/>
</dbReference>
<comment type="caution">
    <text evidence="4">The sequence shown here is derived from an EMBL/GenBank/DDBJ whole genome shotgun (WGS) entry which is preliminary data.</text>
</comment>
<evidence type="ECO:0000313" key="5">
    <source>
        <dbReference type="Proteomes" id="UP001152320"/>
    </source>
</evidence>
<sequence length="189" mass="21999">MGDQVMSVADFFTYKEGYHIPVRVLKEFMEELREMEVRPDDIFIATFPKSGTHWMQEIVNLILFNGNSEKIPSNSRRMNIELADVKTHCPEIIAKAGPYLRKLRNAPSPRVLPTHASYDCLPKDLTNTGCKVIYVYRNPKDVIVSYYNHRRRYTKKDLGKSAPHSPLLFDDFLKAMTTKYSKLRKKPKE</sequence>
<keyword evidence="5" id="KW-1185">Reference proteome</keyword>
<dbReference type="Pfam" id="PF00685">
    <property type="entry name" value="Sulfotransfer_1"/>
    <property type="match status" value="1"/>
</dbReference>
<dbReference type="EMBL" id="JAIZAY010000019">
    <property type="protein sequence ID" value="KAJ8023628.1"/>
    <property type="molecule type" value="Genomic_DNA"/>
</dbReference>
<dbReference type="InterPro" id="IPR000863">
    <property type="entry name" value="Sulfotransferase_dom"/>
</dbReference>
<dbReference type="InterPro" id="IPR027417">
    <property type="entry name" value="P-loop_NTPase"/>
</dbReference>
<dbReference type="AlphaFoldDB" id="A0A9Q1BFH4"/>
<feature type="domain" description="Sulfotransferase" evidence="3">
    <location>
        <begin position="39"/>
        <end position="159"/>
    </location>
</feature>
<evidence type="ECO:0000313" key="4">
    <source>
        <dbReference type="EMBL" id="KAJ8023628.1"/>
    </source>
</evidence>
<gene>
    <name evidence="4" type="ORF">HOLleu_36121</name>
</gene>
<proteinExistence type="inferred from homology"/>
<reference evidence="4" key="1">
    <citation type="submission" date="2021-10" db="EMBL/GenBank/DDBJ databases">
        <title>Tropical sea cucumber genome reveals ecological adaptation and Cuvierian tubules defense mechanism.</title>
        <authorList>
            <person name="Chen T."/>
        </authorList>
    </citation>
    <scope>NUCLEOTIDE SEQUENCE</scope>
    <source>
        <strain evidence="4">Nanhai2018</strain>
        <tissue evidence="4">Muscle</tissue>
    </source>
</reference>
<dbReference type="OrthoDB" id="6146345at2759"/>
<accession>A0A9Q1BFH4</accession>
<dbReference type="PANTHER" id="PTHR11783">
    <property type="entry name" value="SULFOTRANSFERASE SULT"/>
    <property type="match status" value="1"/>
</dbReference>
<comment type="similarity">
    <text evidence="1">Belongs to the sulfotransferase 1 family.</text>
</comment>
<dbReference type="Gene3D" id="3.40.50.300">
    <property type="entry name" value="P-loop containing nucleotide triphosphate hydrolases"/>
    <property type="match status" value="1"/>
</dbReference>
<evidence type="ECO:0000256" key="2">
    <source>
        <dbReference type="ARBA" id="ARBA00022679"/>
    </source>
</evidence>
<dbReference type="GO" id="GO:0008146">
    <property type="term" value="F:sulfotransferase activity"/>
    <property type="evidence" value="ECO:0007669"/>
    <property type="project" value="InterPro"/>
</dbReference>
<protein>
    <submittedName>
        <fullName evidence="4">Sulfotransferase family cytosolic 1B member 1</fullName>
    </submittedName>
</protein>
<name>A0A9Q1BFH4_HOLLE</name>